<organism evidence="3 4">
    <name type="scientific">Linnemannia schmuckeri</name>
    <dbReference type="NCBI Taxonomy" id="64567"/>
    <lineage>
        <taxon>Eukaryota</taxon>
        <taxon>Fungi</taxon>
        <taxon>Fungi incertae sedis</taxon>
        <taxon>Mucoromycota</taxon>
        <taxon>Mortierellomycotina</taxon>
        <taxon>Mortierellomycetes</taxon>
        <taxon>Mortierellales</taxon>
        <taxon>Mortierellaceae</taxon>
        <taxon>Linnemannia</taxon>
    </lineage>
</organism>
<keyword evidence="2" id="KW-0732">Signal</keyword>
<evidence type="ECO:0000256" key="2">
    <source>
        <dbReference type="SAM" id="SignalP"/>
    </source>
</evidence>
<protein>
    <recommendedName>
        <fullName evidence="5">F-box domain-containing protein</fullName>
    </recommendedName>
</protein>
<name>A0A9P5V4D9_9FUNG</name>
<evidence type="ECO:0008006" key="5">
    <source>
        <dbReference type="Google" id="ProtNLM"/>
    </source>
</evidence>
<dbReference type="Gene3D" id="3.80.10.10">
    <property type="entry name" value="Ribonuclease Inhibitor"/>
    <property type="match status" value="1"/>
</dbReference>
<sequence>MPLGLPLGLLLGLSFGLPFDLPFDLPLEMLLGNAPWNALRNTPWNALGNTPWNALGNAFSTDEIHLLIGDHLYNNALYSLIRTCRSLYSAYIVCLWSNVTLQLYEDNIIDASAVRANIHRIETIHCSSNLTEDYYTNVFPRLHALRFDTFYGDEKLSHYLQVQPAEKIQFIRHHPFVRALTYEHKDVLPKEFWEVVGTEWTSLEDLSFSGLVEADALDAFWRVCDRVQTLSLTNANLPESVPILSTLSFQQLQQLSVVKYNWPTTIPHRTWPLQLFKQVRKSPGLRLLAWRVTDVAFPARMFQDTLAEKDCWPKLCELDIDDYSCTDQELAQILTILPSRRLTSFDHSGDRLGPLTFDCLRQLYPEHLTELNFRNCCGTTSAMIQVMLMGCAHLVHFVAPYLLVRDIVTAPKPWACLKLEKLAVYIAREKSDETGWDGQVIEQIAKLRRLLDLSLAWEPSCSLCVGRPSFRSAKDLETLDLRIRPETVVSYSHSTSVDNSSSGDGGDGCGDEGVGGSDSEGSVDIRCWSSLVQLREFSFSDDRQTFGMKEALWMVEYWRDLWSLNGAFEGVVGDDVDKLDRLFKEKGVSYY</sequence>
<dbReference type="Proteomes" id="UP000748756">
    <property type="component" value="Unassembled WGS sequence"/>
</dbReference>
<evidence type="ECO:0000313" key="4">
    <source>
        <dbReference type="Proteomes" id="UP000748756"/>
    </source>
</evidence>
<evidence type="ECO:0000256" key="1">
    <source>
        <dbReference type="SAM" id="MobiDB-lite"/>
    </source>
</evidence>
<proteinExistence type="predicted"/>
<feature type="region of interest" description="Disordered" evidence="1">
    <location>
        <begin position="493"/>
        <end position="520"/>
    </location>
</feature>
<dbReference type="AlphaFoldDB" id="A0A9P5V4D9"/>
<gene>
    <name evidence="3" type="ORF">BG015_003438</name>
</gene>
<dbReference type="InterPro" id="IPR032675">
    <property type="entry name" value="LRR_dom_sf"/>
</dbReference>
<reference evidence="3" key="1">
    <citation type="journal article" date="2020" name="Fungal Divers.">
        <title>Resolving the Mortierellaceae phylogeny through synthesis of multi-gene phylogenetics and phylogenomics.</title>
        <authorList>
            <person name="Vandepol N."/>
            <person name="Liber J."/>
            <person name="Desiro A."/>
            <person name="Na H."/>
            <person name="Kennedy M."/>
            <person name="Barry K."/>
            <person name="Grigoriev I.V."/>
            <person name="Miller A.N."/>
            <person name="O'Donnell K."/>
            <person name="Stajich J.E."/>
            <person name="Bonito G."/>
        </authorList>
    </citation>
    <scope>NUCLEOTIDE SEQUENCE</scope>
    <source>
        <strain evidence="3">NRRL 6426</strain>
    </source>
</reference>
<evidence type="ECO:0000313" key="3">
    <source>
        <dbReference type="EMBL" id="KAF9134245.1"/>
    </source>
</evidence>
<feature type="signal peptide" evidence="2">
    <location>
        <begin position="1"/>
        <end position="16"/>
    </location>
</feature>
<dbReference type="SUPFAM" id="SSF52058">
    <property type="entry name" value="L domain-like"/>
    <property type="match status" value="1"/>
</dbReference>
<feature type="chain" id="PRO_5040473635" description="F-box domain-containing protein" evidence="2">
    <location>
        <begin position="17"/>
        <end position="591"/>
    </location>
</feature>
<feature type="compositionally biased region" description="Low complexity" evidence="1">
    <location>
        <begin position="493"/>
        <end position="502"/>
    </location>
</feature>
<keyword evidence="4" id="KW-1185">Reference proteome</keyword>
<feature type="non-terminal residue" evidence="3">
    <location>
        <position position="1"/>
    </location>
</feature>
<accession>A0A9P5V4D9</accession>
<dbReference type="EMBL" id="JAAAUQ010001759">
    <property type="protein sequence ID" value="KAF9134245.1"/>
    <property type="molecule type" value="Genomic_DNA"/>
</dbReference>
<feature type="compositionally biased region" description="Gly residues" evidence="1">
    <location>
        <begin position="503"/>
        <end position="518"/>
    </location>
</feature>
<dbReference type="OrthoDB" id="2378809at2759"/>
<comment type="caution">
    <text evidence="3">The sequence shown here is derived from an EMBL/GenBank/DDBJ whole genome shotgun (WGS) entry which is preliminary data.</text>
</comment>